<feature type="compositionally biased region" description="Low complexity" evidence="2">
    <location>
        <begin position="25"/>
        <end position="42"/>
    </location>
</feature>
<evidence type="ECO:0000259" key="4">
    <source>
        <dbReference type="SMART" id="SM00701"/>
    </source>
</evidence>
<dbReference type="PROSITE" id="PS51318">
    <property type="entry name" value="TAT"/>
    <property type="match status" value="1"/>
</dbReference>
<gene>
    <name evidence="5" type="ORF">GTW20_22335</name>
</gene>
<dbReference type="CDD" id="cd06583">
    <property type="entry name" value="PGRP"/>
    <property type="match status" value="1"/>
</dbReference>
<dbReference type="SUPFAM" id="SSF55846">
    <property type="entry name" value="N-acetylmuramoyl-L-alanine amidase-like"/>
    <property type="match status" value="1"/>
</dbReference>
<dbReference type="AlphaFoldDB" id="A0A7K2IY54"/>
<evidence type="ECO:0000313" key="6">
    <source>
        <dbReference type="Proteomes" id="UP000467124"/>
    </source>
</evidence>
<dbReference type="OMA" id="TPECMKS"/>
<dbReference type="PANTHER" id="PTHR11022">
    <property type="entry name" value="PEPTIDOGLYCAN RECOGNITION PROTEIN"/>
    <property type="match status" value="1"/>
</dbReference>
<dbReference type="GeneID" id="91393829"/>
<dbReference type="InterPro" id="IPR006619">
    <property type="entry name" value="PGRP_domain_met/bac"/>
</dbReference>
<proteinExistence type="inferred from homology"/>
<dbReference type="PANTHER" id="PTHR11022:SF41">
    <property type="entry name" value="PEPTIDOGLYCAN-RECOGNITION PROTEIN LC-RELATED"/>
    <property type="match status" value="1"/>
</dbReference>
<feature type="domain" description="N-acetylmuramoyl-L-alanine amidase" evidence="3">
    <location>
        <begin position="54"/>
        <end position="204"/>
    </location>
</feature>
<dbReference type="GO" id="GO:0009253">
    <property type="term" value="P:peptidoglycan catabolic process"/>
    <property type="evidence" value="ECO:0007669"/>
    <property type="project" value="InterPro"/>
</dbReference>
<evidence type="ECO:0000313" key="5">
    <source>
        <dbReference type="EMBL" id="MYR34918.1"/>
    </source>
</evidence>
<dbReference type="Proteomes" id="UP000467124">
    <property type="component" value="Unassembled WGS sequence"/>
</dbReference>
<protein>
    <submittedName>
        <fullName evidence="5">N-acetylmuramoyl-L-alanine amidase</fullName>
    </submittedName>
</protein>
<evidence type="ECO:0000256" key="2">
    <source>
        <dbReference type="SAM" id="MobiDB-lite"/>
    </source>
</evidence>
<dbReference type="SMART" id="SM00644">
    <property type="entry name" value="Ami_2"/>
    <property type="match status" value="1"/>
</dbReference>
<feature type="region of interest" description="Disordered" evidence="2">
    <location>
        <begin position="234"/>
        <end position="267"/>
    </location>
</feature>
<accession>A0A7K2IY54</accession>
<sequence length="267" mass="28462">MEQNQGPDRRTLLRGAAVASGAAVIGASAASPAGASPTTSAAEPPMSFRADWNARPPSSPVQILQTPPTHVVVHHTATANSTDHSLDHALALSRSIQNFHMDTNGWIDVGQQFTISRGGHLVEGRDRAVPAVREGVHCVGTHVANNNNTCVGIENEGTYMEEGPTQELVDRLVETLAWLCGSYGLDPQTAILGHRDFNATACPGDVLYAMLPDLRNAVSSLMLAQGMEIGTRTVSAEDRPTYPEVPENEPEGEFLHGPARGPDDFSR</sequence>
<dbReference type="EMBL" id="WWHY01000001">
    <property type="protein sequence ID" value="MYR34918.1"/>
    <property type="molecule type" value="Genomic_DNA"/>
</dbReference>
<dbReference type="InterPro" id="IPR036505">
    <property type="entry name" value="Amidase/PGRP_sf"/>
</dbReference>
<dbReference type="InterPro" id="IPR015510">
    <property type="entry name" value="PGRP"/>
</dbReference>
<dbReference type="Pfam" id="PF01510">
    <property type="entry name" value="Amidase_2"/>
    <property type="match status" value="1"/>
</dbReference>
<dbReference type="RefSeq" id="WP_014912403.1">
    <property type="nucleotide sequence ID" value="NZ_BAZE01000014.1"/>
</dbReference>
<evidence type="ECO:0000259" key="3">
    <source>
        <dbReference type="SMART" id="SM00644"/>
    </source>
</evidence>
<comment type="similarity">
    <text evidence="1">Belongs to the N-acetylmuramoyl-L-alanine amidase 2 family.</text>
</comment>
<dbReference type="InterPro" id="IPR002502">
    <property type="entry name" value="Amidase_domain"/>
</dbReference>
<evidence type="ECO:0000256" key="1">
    <source>
        <dbReference type="ARBA" id="ARBA00007553"/>
    </source>
</evidence>
<dbReference type="Gene3D" id="3.40.80.10">
    <property type="entry name" value="Peptidoglycan recognition protein-like"/>
    <property type="match status" value="1"/>
</dbReference>
<dbReference type="GO" id="GO:0008745">
    <property type="term" value="F:N-acetylmuramoyl-L-alanine amidase activity"/>
    <property type="evidence" value="ECO:0007669"/>
    <property type="project" value="InterPro"/>
</dbReference>
<dbReference type="SMART" id="SM00701">
    <property type="entry name" value="PGRP"/>
    <property type="match status" value="1"/>
</dbReference>
<feature type="domain" description="Peptidoglycan recognition protein family" evidence="4">
    <location>
        <begin position="44"/>
        <end position="198"/>
    </location>
</feature>
<dbReference type="InterPro" id="IPR006311">
    <property type="entry name" value="TAT_signal"/>
</dbReference>
<reference evidence="5 6" key="1">
    <citation type="journal article" date="2019" name="Nat. Commun.">
        <title>The antimicrobial potential of Streptomyces from insect microbiomes.</title>
        <authorList>
            <person name="Chevrette M.G."/>
            <person name="Carlson C.M."/>
            <person name="Ortega H.E."/>
            <person name="Thomas C."/>
            <person name="Ananiev G.E."/>
            <person name="Barns K.J."/>
            <person name="Book A.J."/>
            <person name="Cagnazzo J."/>
            <person name="Carlos C."/>
            <person name="Flanigan W."/>
            <person name="Grubbs K.J."/>
            <person name="Horn H.A."/>
            <person name="Hoffmann F.M."/>
            <person name="Klassen J.L."/>
            <person name="Knack J.J."/>
            <person name="Lewin G.R."/>
            <person name="McDonald B.R."/>
            <person name="Muller L."/>
            <person name="Melo W.G.P."/>
            <person name="Pinto-Tomas A.A."/>
            <person name="Schmitz A."/>
            <person name="Wendt-Pienkowski E."/>
            <person name="Wildman S."/>
            <person name="Zhao M."/>
            <person name="Zhang F."/>
            <person name="Bugni T.S."/>
            <person name="Andes D.R."/>
            <person name="Pupo M.T."/>
            <person name="Currie C.R."/>
        </authorList>
    </citation>
    <scope>NUCLEOTIDE SEQUENCE [LARGE SCALE GENOMIC DNA]</scope>
    <source>
        <strain evidence="5 6">SID5840</strain>
    </source>
</reference>
<dbReference type="GO" id="GO:0008270">
    <property type="term" value="F:zinc ion binding"/>
    <property type="evidence" value="ECO:0007669"/>
    <property type="project" value="InterPro"/>
</dbReference>
<organism evidence="5 6">
    <name type="scientific">Nocardiopsis alba</name>
    <dbReference type="NCBI Taxonomy" id="53437"/>
    <lineage>
        <taxon>Bacteria</taxon>
        <taxon>Bacillati</taxon>
        <taxon>Actinomycetota</taxon>
        <taxon>Actinomycetes</taxon>
        <taxon>Streptosporangiales</taxon>
        <taxon>Nocardiopsidaceae</taxon>
        <taxon>Nocardiopsis</taxon>
    </lineage>
</organism>
<name>A0A7K2IY54_9ACTN</name>
<comment type="caution">
    <text evidence="5">The sequence shown here is derived from an EMBL/GenBank/DDBJ whole genome shotgun (WGS) entry which is preliminary data.</text>
</comment>
<feature type="region of interest" description="Disordered" evidence="2">
    <location>
        <begin position="25"/>
        <end position="44"/>
    </location>
</feature>